<evidence type="ECO:0000256" key="1">
    <source>
        <dbReference type="SAM" id="MobiDB-lite"/>
    </source>
</evidence>
<feature type="compositionally biased region" description="Basic and acidic residues" evidence="1">
    <location>
        <begin position="18"/>
        <end position="38"/>
    </location>
</feature>
<protein>
    <submittedName>
        <fullName evidence="2">Uncharacterized protein</fullName>
    </submittedName>
</protein>
<gene>
    <name evidence="2" type="ORF">DMC30DRAFT_290484</name>
</gene>
<dbReference type="EMBL" id="SOZI01000087">
    <property type="protein sequence ID" value="TNY19711.1"/>
    <property type="molecule type" value="Genomic_DNA"/>
</dbReference>
<feature type="region of interest" description="Disordered" evidence="1">
    <location>
        <begin position="126"/>
        <end position="176"/>
    </location>
</feature>
<name>A0A5C5FVK1_9BASI</name>
<organism evidence="2 3">
    <name type="scientific">Rhodotorula diobovata</name>
    <dbReference type="NCBI Taxonomy" id="5288"/>
    <lineage>
        <taxon>Eukaryota</taxon>
        <taxon>Fungi</taxon>
        <taxon>Dikarya</taxon>
        <taxon>Basidiomycota</taxon>
        <taxon>Pucciniomycotina</taxon>
        <taxon>Microbotryomycetes</taxon>
        <taxon>Sporidiobolales</taxon>
        <taxon>Sporidiobolaceae</taxon>
        <taxon>Rhodotorula</taxon>
    </lineage>
</organism>
<dbReference type="AlphaFoldDB" id="A0A5C5FVK1"/>
<accession>A0A5C5FVK1</accession>
<comment type="caution">
    <text evidence="2">The sequence shown here is derived from an EMBL/GenBank/DDBJ whole genome shotgun (WGS) entry which is preliminary data.</text>
</comment>
<evidence type="ECO:0000313" key="3">
    <source>
        <dbReference type="Proteomes" id="UP000311382"/>
    </source>
</evidence>
<dbReference type="Proteomes" id="UP000311382">
    <property type="component" value="Unassembled WGS sequence"/>
</dbReference>
<keyword evidence="3" id="KW-1185">Reference proteome</keyword>
<evidence type="ECO:0000313" key="2">
    <source>
        <dbReference type="EMBL" id="TNY19711.1"/>
    </source>
</evidence>
<proteinExistence type="predicted"/>
<sequence>MLRRGLDQGLAPSQPARRAREPIRCLSRDAPPRRDAAGRRARQSHARRPPRMFVASSRPVDCRRACTDPLPPDAPAAELDALYAPISHAQSASPPSTVPSLTRINSWTYLTDTSTIESVRRAIALGEPTRPGSGSEPPARTDSHAPASPGSYFKQETCASGVEPPALSSPPPTASLAPFPSVDPSLLDLLALPAGPPSLEGVMRQSVAEDVWLGDWTAVSAGGADVLEGASAGVSGWPLA</sequence>
<reference evidence="2 3" key="1">
    <citation type="submission" date="2019-03" db="EMBL/GenBank/DDBJ databases">
        <title>Rhodosporidium diobovatum UCD-FST 08-225 genome sequencing, assembly, and annotation.</title>
        <authorList>
            <person name="Fakankun I.U."/>
            <person name="Fristensky B."/>
            <person name="Levin D.B."/>
        </authorList>
    </citation>
    <scope>NUCLEOTIDE SEQUENCE [LARGE SCALE GENOMIC DNA]</scope>
    <source>
        <strain evidence="2 3">UCD-FST 08-225</strain>
    </source>
</reference>
<feature type="region of interest" description="Disordered" evidence="1">
    <location>
        <begin position="1"/>
        <end position="59"/>
    </location>
</feature>
<feature type="compositionally biased region" description="Basic residues" evidence="1">
    <location>
        <begin position="39"/>
        <end position="50"/>
    </location>
</feature>